<name>A0A1H2ZTE7_9PSED</name>
<dbReference type="Gene3D" id="3.30.70.100">
    <property type="match status" value="1"/>
</dbReference>
<dbReference type="STRING" id="1007099.SAMN05216287_2439"/>
<keyword evidence="2" id="KW-0560">Oxidoreductase</keyword>
<sequence length="117" mass="13104">MIAATPTPPYYAVIFTSQRRDGDQGYAETAARMLERAQRQPGFLGVESAREDGLGITVSYWESEAAIRAWREDLQHSAARERGRADWYGAFTARIARVERDYGFTQAETSGSANPLR</sequence>
<organism evidence="2 3">
    <name type="scientific">Pseudomonas kuykendallii</name>
    <dbReference type="NCBI Taxonomy" id="1007099"/>
    <lineage>
        <taxon>Bacteria</taxon>
        <taxon>Pseudomonadati</taxon>
        <taxon>Pseudomonadota</taxon>
        <taxon>Gammaproteobacteria</taxon>
        <taxon>Pseudomonadales</taxon>
        <taxon>Pseudomonadaceae</taxon>
        <taxon>Pseudomonas</taxon>
    </lineage>
</organism>
<dbReference type="InterPro" id="IPR052936">
    <property type="entry name" value="Jasmonate_Hydroxylase-like"/>
</dbReference>
<dbReference type="EMBL" id="FNNU01000003">
    <property type="protein sequence ID" value="SDX20625.1"/>
    <property type="molecule type" value="Genomic_DNA"/>
</dbReference>
<dbReference type="PANTHER" id="PTHR37811:SF2">
    <property type="entry name" value="ABM DOMAIN-CONTAINING PROTEIN"/>
    <property type="match status" value="1"/>
</dbReference>
<dbReference type="Proteomes" id="UP000243778">
    <property type="component" value="Unassembled WGS sequence"/>
</dbReference>
<gene>
    <name evidence="2" type="ORF">SAMN05216287_2439</name>
</gene>
<dbReference type="RefSeq" id="WP_090228376.1">
    <property type="nucleotide sequence ID" value="NZ_FNNU01000003.1"/>
</dbReference>
<dbReference type="SUPFAM" id="SSF54909">
    <property type="entry name" value="Dimeric alpha+beta barrel"/>
    <property type="match status" value="1"/>
</dbReference>
<dbReference type="InterPro" id="IPR007138">
    <property type="entry name" value="ABM_dom"/>
</dbReference>
<dbReference type="InterPro" id="IPR011008">
    <property type="entry name" value="Dimeric_a/b-barrel"/>
</dbReference>
<dbReference type="PANTHER" id="PTHR37811">
    <property type="entry name" value="BLL5343 PROTEIN"/>
    <property type="match status" value="1"/>
</dbReference>
<evidence type="ECO:0000313" key="2">
    <source>
        <dbReference type="EMBL" id="SDX20625.1"/>
    </source>
</evidence>
<accession>A0A1H2ZTE7</accession>
<evidence type="ECO:0000313" key="3">
    <source>
        <dbReference type="Proteomes" id="UP000243778"/>
    </source>
</evidence>
<protein>
    <submittedName>
        <fullName evidence="2">Heme-degrading monooxygenase HmoA</fullName>
    </submittedName>
</protein>
<evidence type="ECO:0000259" key="1">
    <source>
        <dbReference type="Pfam" id="PF03992"/>
    </source>
</evidence>
<dbReference type="GO" id="GO:0004497">
    <property type="term" value="F:monooxygenase activity"/>
    <property type="evidence" value="ECO:0007669"/>
    <property type="project" value="UniProtKB-KW"/>
</dbReference>
<reference evidence="3" key="1">
    <citation type="submission" date="2016-10" db="EMBL/GenBank/DDBJ databases">
        <authorList>
            <person name="Varghese N."/>
            <person name="Submissions S."/>
        </authorList>
    </citation>
    <scope>NUCLEOTIDE SEQUENCE [LARGE SCALE GENOMIC DNA]</scope>
    <source>
        <strain evidence="3">NRRL B-59562</strain>
    </source>
</reference>
<keyword evidence="3" id="KW-1185">Reference proteome</keyword>
<dbReference type="Pfam" id="PF03992">
    <property type="entry name" value="ABM"/>
    <property type="match status" value="1"/>
</dbReference>
<feature type="domain" description="ABM" evidence="1">
    <location>
        <begin position="10"/>
        <end position="81"/>
    </location>
</feature>
<proteinExistence type="predicted"/>
<dbReference type="OrthoDB" id="9797060at2"/>
<dbReference type="AlphaFoldDB" id="A0A1H2ZTE7"/>
<keyword evidence="2" id="KW-0503">Monooxygenase</keyword>